<dbReference type="Pfam" id="PF02776">
    <property type="entry name" value="TPP_enzyme_N"/>
    <property type="match status" value="1"/>
</dbReference>
<evidence type="ECO:0000313" key="7">
    <source>
        <dbReference type="EMBL" id="RRQ84532.1"/>
    </source>
</evidence>
<dbReference type="InterPro" id="IPR017684">
    <property type="entry name" value="Phosphono-pyrv_decarboxylase"/>
</dbReference>
<keyword evidence="1" id="KW-0210">Decarboxylase</keyword>
<comment type="caution">
    <text evidence="7">The sequence shown here is derived from an EMBL/GenBank/DDBJ whole genome shotgun (WGS) entry which is preliminary data.</text>
</comment>
<proteinExistence type="predicted"/>
<gene>
    <name evidence="7" type="primary">aepY</name>
    <name evidence="7" type="ORF">CQW44_20830</name>
</gene>
<evidence type="ECO:0000259" key="5">
    <source>
        <dbReference type="Pfam" id="PF02775"/>
    </source>
</evidence>
<dbReference type="InterPro" id="IPR011766">
    <property type="entry name" value="TPP_enzyme_TPP-bd"/>
</dbReference>
<dbReference type="EMBL" id="PDES01000009">
    <property type="protein sequence ID" value="RRQ84532.1"/>
    <property type="molecule type" value="Genomic_DNA"/>
</dbReference>
<dbReference type="Proteomes" id="UP000276379">
    <property type="component" value="Unassembled WGS sequence"/>
</dbReference>
<dbReference type="InterPro" id="IPR051818">
    <property type="entry name" value="TPP_dependent_decarboxylase"/>
</dbReference>
<dbReference type="NCBIfam" id="TIGR03297">
    <property type="entry name" value="Ppyr-DeCO2ase"/>
    <property type="match status" value="1"/>
</dbReference>
<sequence>MTNATPALPADLLDRALRDRGVDRFAGVPCSYFAALIPLLQQDGRYVACANEGAAFATACGFSLAGAPGAVLLQNSGLGNLVNPLTSLSAPYDIGVLMFVSHRGDPDGPSDEPQHRLMGAATVPLLDALRVPNWQLSPNLDELGTTLDAALDAVRSGRTAALVVPRGVMAKPAPAEQLPETSQRPGTEDVVAALGALLRDELVVSTTGFTSRWLFAGADRPGNFYMQGSMGHALSLGLGLALSRTDRRVFVLDGDGACLMHMGALGTVGAQHPGNLVHVVLDNQQYESTGGQPTAGARTRFEDVARASGYRWGGRVTSLSDLKPVLEHVGSQPGPALLVIETTAGAGAAPPRATASLDPDAIRARFMTEAAG</sequence>
<accession>A0A426S4C2</accession>
<dbReference type="Pfam" id="PF02775">
    <property type="entry name" value="TPP_enzyme_C"/>
    <property type="match status" value="1"/>
</dbReference>
<keyword evidence="2" id="KW-0786">Thiamine pyrophosphate</keyword>
<name>A0A426S4C2_9ACTN</name>
<dbReference type="GO" id="GO:0030976">
    <property type="term" value="F:thiamine pyrophosphate binding"/>
    <property type="evidence" value="ECO:0007669"/>
    <property type="project" value="InterPro"/>
</dbReference>
<dbReference type="InterPro" id="IPR029061">
    <property type="entry name" value="THDP-binding"/>
</dbReference>
<dbReference type="InterPro" id="IPR012001">
    <property type="entry name" value="Thiamin_PyroP_enz_TPP-bd_dom"/>
</dbReference>
<keyword evidence="7" id="KW-0670">Pyruvate</keyword>
<dbReference type="GO" id="GO:0033980">
    <property type="term" value="F:phosphonopyruvate decarboxylase activity"/>
    <property type="evidence" value="ECO:0007669"/>
    <property type="project" value="UniProtKB-UniRule"/>
</dbReference>
<organism evidence="7 8">
    <name type="scientific">Streptomyces griseofuscus</name>
    <dbReference type="NCBI Taxonomy" id="146922"/>
    <lineage>
        <taxon>Bacteria</taxon>
        <taxon>Bacillati</taxon>
        <taxon>Actinomycetota</taxon>
        <taxon>Actinomycetes</taxon>
        <taxon>Kitasatosporales</taxon>
        <taxon>Streptomycetaceae</taxon>
        <taxon>Streptomyces</taxon>
    </lineage>
</organism>
<dbReference type="Gene3D" id="3.40.50.970">
    <property type="match status" value="2"/>
</dbReference>
<dbReference type="CDD" id="cd07035">
    <property type="entry name" value="TPP_PYR_POX_like"/>
    <property type="match status" value="1"/>
</dbReference>
<dbReference type="GO" id="GO:0017000">
    <property type="term" value="P:antibiotic biosynthetic process"/>
    <property type="evidence" value="ECO:0007669"/>
    <property type="project" value="UniProtKB-UniRule"/>
</dbReference>
<feature type="domain" description="Thiamine pyrophosphate enzyme TPP-binding" evidence="5">
    <location>
        <begin position="217"/>
        <end position="339"/>
    </location>
</feature>
<dbReference type="AlphaFoldDB" id="A0A426S4C2"/>
<keyword evidence="8" id="KW-1185">Reference proteome</keyword>
<evidence type="ECO:0000256" key="4">
    <source>
        <dbReference type="NCBIfam" id="TIGR03297"/>
    </source>
</evidence>
<evidence type="ECO:0000256" key="3">
    <source>
        <dbReference type="ARBA" id="ARBA00023239"/>
    </source>
</evidence>
<dbReference type="RefSeq" id="WP_125214011.1">
    <property type="nucleotide sequence ID" value="NZ_PDES01000009.1"/>
</dbReference>
<protein>
    <recommendedName>
        <fullName evidence="4">Phosphonopyruvate decarboxylase</fullName>
        <ecNumber evidence="4">4.1.1.82</ecNumber>
    </recommendedName>
</protein>
<reference evidence="7 8" key="1">
    <citation type="submission" date="2017-10" db="EMBL/GenBank/DDBJ databases">
        <title>Draft genome of actinobacteria isolated from guarana (Paullinia cupana (Mart.) Ducke.</title>
        <authorList>
            <person name="Siqueira K.A."/>
            <person name="Liotti R.G."/>
            <person name="Mendes T.A."/>
            <person name="Soares M.A."/>
        </authorList>
    </citation>
    <scope>NUCLEOTIDE SEQUENCE [LARGE SCALE GENOMIC DNA]</scope>
    <source>
        <strain evidence="7 8">199</strain>
    </source>
</reference>
<evidence type="ECO:0000256" key="2">
    <source>
        <dbReference type="ARBA" id="ARBA00023052"/>
    </source>
</evidence>
<dbReference type="PANTHER" id="PTHR42818:SF1">
    <property type="entry name" value="SULFOPYRUVATE DECARBOXYLASE"/>
    <property type="match status" value="1"/>
</dbReference>
<dbReference type="EC" id="4.1.1.82" evidence="4"/>
<keyword evidence="3" id="KW-0456">Lyase</keyword>
<feature type="domain" description="Thiamine pyrophosphate enzyme N-terminal TPP-binding" evidence="6">
    <location>
        <begin position="10"/>
        <end position="103"/>
    </location>
</feature>
<dbReference type="GO" id="GO:0032923">
    <property type="term" value="P:organic phosphonate biosynthetic process"/>
    <property type="evidence" value="ECO:0007669"/>
    <property type="project" value="InterPro"/>
</dbReference>
<evidence type="ECO:0000256" key="1">
    <source>
        <dbReference type="ARBA" id="ARBA00022793"/>
    </source>
</evidence>
<evidence type="ECO:0000259" key="6">
    <source>
        <dbReference type="Pfam" id="PF02776"/>
    </source>
</evidence>
<evidence type="ECO:0000313" key="8">
    <source>
        <dbReference type="Proteomes" id="UP000276379"/>
    </source>
</evidence>
<dbReference type="SUPFAM" id="SSF52518">
    <property type="entry name" value="Thiamin diphosphate-binding fold (THDP-binding)"/>
    <property type="match status" value="2"/>
</dbReference>
<dbReference type="PANTHER" id="PTHR42818">
    <property type="entry name" value="SULFOPYRUVATE DECARBOXYLASE SUBUNIT ALPHA"/>
    <property type="match status" value="1"/>
</dbReference>
<dbReference type="GO" id="GO:0000287">
    <property type="term" value="F:magnesium ion binding"/>
    <property type="evidence" value="ECO:0007669"/>
    <property type="project" value="UniProtKB-ARBA"/>
</dbReference>